<dbReference type="PANTHER" id="PTHR35145:SF1">
    <property type="entry name" value="CYTOPLASMIC PROTEIN"/>
    <property type="match status" value="1"/>
</dbReference>
<proteinExistence type="predicted"/>
<evidence type="ECO:0000313" key="1">
    <source>
        <dbReference type="EMBL" id="QFZ84715.1"/>
    </source>
</evidence>
<dbReference type="InterPro" id="IPR038056">
    <property type="entry name" value="YjbR-like_sf"/>
</dbReference>
<dbReference type="InterPro" id="IPR058532">
    <property type="entry name" value="YjbR/MT2646/Rv2570-like"/>
</dbReference>
<dbReference type="InterPro" id="IPR007351">
    <property type="entry name" value="YjbR"/>
</dbReference>
<dbReference type="Gene3D" id="3.90.1150.30">
    <property type="match status" value="1"/>
</dbReference>
<keyword evidence="1" id="KW-0238">DNA-binding</keyword>
<dbReference type="Pfam" id="PF04237">
    <property type="entry name" value="YjbR"/>
    <property type="match status" value="1"/>
</dbReference>
<dbReference type="GO" id="GO:0003677">
    <property type="term" value="F:DNA binding"/>
    <property type="evidence" value="ECO:0007669"/>
    <property type="project" value="UniProtKB-KW"/>
</dbReference>
<sequence length="118" mass="13773">MIKRSEIFDYAKKKYDAKPDYPFEKYRSYAVLRHSDDDKWFGLVMNVPREKLGLKGEGEVDVLDIKCHPANVDDLKTKPGFRPAYHMNKEHWLTAILDGSVSKDEIFSLLDESYDLTK</sequence>
<organism evidence="1 2">
    <name type="scientific">Variovorax paradoxus</name>
    <dbReference type="NCBI Taxonomy" id="34073"/>
    <lineage>
        <taxon>Bacteria</taxon>
        <taxon>Pseudomonadati</taxon>
        <taxon>Pseudomonadota</taxon>
        <taxon>Betaproteobacteria</taxon>
        <taxon>Burkholderiales</taxon>
        <taxon>Comamonadaceae</taxon>
        <taxon>Variovorax</taxon>
    </lineage>
</organism>
<gene>
    <name evidence="1" type="ORF">GFK26_19045</name>
</gene>
<reference evidence="1 2" key="1">
    <citation type="submission" date="2019-10" db="EMBL/GenBank/DDBJ databases">
        <title>Complete genome sequence of Variovorax paradoxus 5C-2.</title>
        <authorList>
            <person name="Gogoleva N.E."/>
            <person name="Balkin A.S."/>
        </authorList>
    </citation>
    <scope>NUCLEOTIDE SEQUENCE [LARGE SCALE GENOMIC DNA]</scope>
    <source>
        <strain evidence="1 2">5C-2</strain>
    </source>
</reference>
<name>A0A5Q0M872_VARPD</name>
<dbReference type="RefSeq" id="WP_153283338.1">
    <property type="nucleotide sequence ID" value="NZ_CP045644.1"/>
</dbReference>
<dbReference type="Proteomes" id="UP000326780">
    <property type="component" value="Chromosome"/>
</dbReference>
<evidence type="ECO:0000313" key="2">
    <source>
        <dbReference type="Proteomes" id="UP000326780"/>
    </source>
</evidence>
<dbReference type="SUPFAM" id="SSF142906">
    <property type="entry name" value="YjbR-like"/>
    <property type="match status" value="1"/>
</dbReference>
<accession>A0A5Q0M872</accession>
<dbReference type="PANTHER" id="PTHR35145">
    <property type="entry name" value="CYTOPLASMIC PROTEIN-RELATED"/>
    <property type="match status" value="1"/>
</dbReference>
<dbReference type="AlphaFoldDB" id="A0A5Q0M872"/>
<protein>
    <submittedName>
        <fullName evidence="1">MmcQ/YjbR family DNA-binding protein</fullName>
    </submittedName>
</protein>
<dbReference type="EMBL" id="CP045644">
    <property type="protein sequence ID" value="QFZ84715.1"/>
    <property type="molecule type" value="Genomic_DNA"/>
</dbReference>